<reference evidence="4" key="2">
    <citation type="submission" date="2025-09" db="UniProtKB">
        <authorList>
            <consortium name="Ensembl"/>
        </authorList>
    </citation>
    <scope>IDENTIFICATION</scope>
</reference>
<dbReference type="STRING" id="32507.ENSNBRP00000009504"/>
<feature type="repeat" description="ANK" evidence="3">
    <location>
        <begin position="57"/>
        <end position="89"/>
    </location>
</feature>
<dbReference type="PRINTS" id="PR01415">
    <property type="entry name" value="ANKYRIN"/>
</dbReference>
<sequence length="121" mass="12994">MAELYRVARILIELGADVHMTSAGSKTPLHVAAETGHTSTSRLLVKHQADINAQSAHGLTPLHLASQRGHLPTVKMLIEEGADPYKANGGLSPLHLAVQAAKTLYRTVLVCFHANPLLPHQ</sequence>
<keyword evidence="1" id="KW-0677">Repeat</keyword>
<dbReference type="AlphaFoldDB" id="A0A3Q4MGG1"/>
<evidence type="ECO:0000256" key="2">
    <source>
        <dbReference type="ARBA" id="ARBA00023043"/>
    </source>
</evidence>
<dbReference type="Gene3D" id="1.25.40.20">
    <property type="entry name" value="Ankyrin repeat-containing domain"/>
    <property type="match status" value="2"/>
</dbReference>
<dbReference type="InterPro" id="IPR002110">
    <property type="entry name" value="Ankyrin_rpt"/>
</dbReference>
<dbReference type="InterPro" id="IPR036770">
    <property type="entry name" value="Ankyrin_rpt-contain_sf"/>
</dbReference>
<protein>
    <submittedName>
        <fullName evidence="4">Uncharacterized protein</fullName>
    </submittedName>
</protein>
<keyword evidence="2 3" id="KW-0040">ANK repeat</keyword>
<name>A0A3Q4MGG1_NEOBR</name>
<organism evidence="4 5">
    <name type="scientific">Neolamprologus brichardi</name>
    <name type="common">Fairy cichlid</name>
    <name type="synonym">Lamprologus brichardi</name>
    <dbReference type="NCBI Taxonomy" id="32507"/>
    <lineage>
        <taxon>Eukaryota</taxon>
        <taxon>Metazoa</taxon>
        <taxon>Chordata</taxon>
        <taxon>Craniata</taxon>
        <taxon>Vertebrata</taxon>
        <taxon>Euteleostomi</taxon>
        <taxon>Actinopterygii</taxon>
        <taxon>Neopterygii</taxon>
        <taxon>Teleostei</taxon>
        <taxon>Neoteleostei</taxon>
        <taxon>Acanthomorphata</taxon>
        <taxon>Ovalentaria</taxon>
        <taxon>Cichlomorphae</taxon>
        <taxon>Cichliformes</taxon>
        <taxon>Cichlidae</taxon>
        <taxon>African cichlids</taxon>
        <taxon>Pseudocrenilabrinae</taxon>
        <taxon>Lamprologini</taxon>
        <taxon>Neolamprologus</taxon>
    </lineage>
</organism>
<evidence type="ECO:0000256" key="3">
    <source>
        <dbReference type="PROSITE-ProRule" id="PRU00023"/>
    </source>
</evidence>
<accession>A0A3Q4MGG1</accession>
<evidence type="ECO:0000313" key="5">
    <source>
        <dbReference type="Proteomes" id="UP000261580"/>
    </source>
</evidence>
<dbReference type="Ensembl" id="ENSNBRT00000009771.1">
    <property type="protein sequence ID" value="ENSNBRP00000009504.1"/>
    <property type="gene ID" value="ENSNBRG00000007407.1"/>
</dbReference>
<dbReference type="Proteomes" id="UP000261580">
    <property type="component" value="Unassembled WGS sequence"/>
</dbReference>
<reference evidence="4" key="1">
    <citation type="submission" date="2025-08" db="UniProtKB">
        <authorList>
            <consortium name="Ensembl"/>
        </authorList>
    </citation>
    <scope>IDENTIFICATION</scope>
</reference>
<dbReference type="Bgee" id="ENSNBRG00000007407">
    <property type="expression patterns" value="Expressed in zone of skin and 2 other cell types or tissues"/>
</dbReference>
<keyword evidence="5" id="KW-1185">Reference proteome</keyword>
<dbReference type="PROSITE" id="PS50088">
    <property type="entry name" value="ANK_REPEAT"/>
    <property type="match status" value="2"/>
</dbReference>
<dbReference type="PANTHER" id="PTHR24171:SF9">
    <property type="entry name" value="ANKYRIN REPEAT DOMAIN-CONTAINING PROTEIN 39"/>
    <property type="match status" value="1"/>
</dbReference>
<dbReference type="SMART" id="SM00248">
    <property type="entry name" value="ANK"/>
    <property type="match status" value="3"/>
</dbReference>
<dbReference type="OMA" id="RRGHEHI"/>
<dbReference type="PANTHER" id="PTHR24171">
    <property type="entry name" value="ANKYRIN REPEAT DOMAIN-CONTAINING PROTEIN 39-RELATED"/>
    <property type="match status" value="1"/>
</dbReference>
<proteinExistence type="predicted"/>
<evidence type="ECO:0000313" key="4">
    <source>
        <dbReference type="Ensembl" id="ENSNBRP00000009504.1"/>
    </source>
</evidence>
<dbReference type="Pfam" id="PF12796">
    <property type="entry name" value="Ank_2"/>
    <property type="match status" value="1"/>
</dbReference>
<dbReference type="SUPFAM" id="SSF48403">
    <property type="entry name" value="Ankyrin repeat"/>
    <property type="match status" value="1"/>
</dbReference>
<dbReference type="PROSITE" id="PS50297">
    <property type="entry name" value="ANK_REP_REGION"/>
    <property type="match status" value="2"/>
</dbReference>
<dbReference type="GeneTree" id="ENSGT00940000159908"/>
<feature type="repeat" description="ANK" evidence="3">
    <location>
        <begin position="24"/>
        <end position="56"/>
    </location>
</feature>
<evidence type="ECO:0000256" key="1">
    <source>
        <dbReference type="ARBA" id="ARBA00022737"/>
    </source>
</evidence>